<dbReference type="EMBL" id="JBFXLS010000074">
    <property type="protein sequence ID" value="KAL2819861.1"/>
    <property type="molecule type" value="Genomic_DNA"/>
</dbReference>
<dbReference type="Proteomes" id="UP001610335">
    <property type="component" value="Unassembled WGS sequence"/>
</dbReference>
<evidence type="ECO:0000313" key="2">
    <source>
        <dbReference type="Proteomes" id="UP001610335"/>
    </source>
</evidence>
<organism evidence="1 2">
    <name type="scientific">Aspergillus cavernicola</name>
    <dbReference type="NCBI Taxonomy" id="176166"/>
    <lineage>
        <taxon>Eukaryota</taxon>
        <taxon>Fungi</taxon>
        <taxon>Dikarya</taxon>
        <taxon>Ascomycota</taxon>
        <taxon>Pezizomycotina</taxon>
        <taxon>Eurotiomycetes</taxon>
        <taxon>Eurotiomycetidae</taxon>
        <taxon>Eurotiales</taxon>
        <taxon>Aspergillaceae</taxon>
        <taxon>Aspergillus</taxon>
        <taxon>Aspergillus subgen. Nidulantes</taxon>
    </lineage>
</organism>
<gene>
    <name evidence="1" type="ORF">BDW59DRAFT_120069</name>
</gene>
<evidence type="ECO:0000313" key="1">
    <source>
        <dbReference type="EMBL" id="KAL2819861.1"/>
    </source>
</evidence>
<protein>
    <recommendedName>
        <fullName evidence="3">HNH nuclease domain-containing protein</fullName>
    </recommendedName>
</protein>
<name>A0ABR4HWH8_9EURO</name>
<accession>A0ABR4HWH8</accession>
<sequence>MMSNIPQLHHRSSLEGVLFSSSQPLNPGEHDLAIHIFNNIIQHFESSQATDSGYKPVSLIRLMKEEVSEKDEFLKLFYSFLQQDLLEELSLENTRSHLAGFSNWSAKDTSALRDSLYRFAQYLVDNFFLPLKALAAKTPQPTPALSHSTISGSSIPTQHRVSTLRRDCLVRDRHRCVVTRAFDAQEVQARYRQSQHDVKDDDGNSLIPERGTMKFLEVAHIIPHSLMSARNKNGETELVS</sequence>
<keyword evidence="2" id="KW-1185">Reference proteome</keyword>
<reference evidence="1 2" key="1">
    <citation type="submission" date="2024-07" db="EMBL/GenBank/DDBJ databases">
        <title>Section-level genome sequencing and comparative genomics of Aspergillus sections Usti and Cavernicolus.</title>
        <authorList>
            <consortium name="Lawrence Berkeley National Laboratory"/>
            <person name="Nybo J.L."/>
            <person name="Vesth T.C."/>
            <person name="Theobald S."/>
            <person name="Frisvad J.C."/>
            <person name="Larsen T.O."/>
            <person name="Kjaerboelling I."/>
            <person name="Rothschild-Mancinelli K."/>
            <person name="Lyhne E.K."/>
            <person name="Kogle M.E."/>
            <person name="Barry K."/>
            <person name="Clum A."/>
            <person name="Na H."/>
            <person name="Ledsgaard L."/>
            <person name="Lin J."/>
            <person name="Lipzen A."/>
            <person name="Kuo A."/>
            <person name="Riley R."/>
            <person name="Mondo S."/>
            <person name="LaButti K."/>
            <person name="Haridas S."/>
            <person name="Pangalinan J."/>
            <person name="Salamov A.A."/>
            <person name="Simmons B.A."/>
            <person name="Magnuson J.K."/>
            <person name="Chen J."/>
            <person name="Drula E."/>
            <person name="Henrissat B."/>
            <person name="Wiebenga A."/>
            <person name="Lubbers R.J."/>
            <person name="Gomes A.C."/>
            <person name="Makela M.R."/>
            <person name="Stajich J."/>
            <person name="Grigoriev I.V."/>
            <person name="Mortensen U.H."/>
            <person name="De vries R.P."/>
            <person name="Baker S.E."/>
            <person name="Andersen M.R."/>
        </authorList>
    </citation>
    <scope>NUCLEOTIDE SEQUENCE [LARGE SCALE GENOMIC DNA]</scope>
    <source>
        <strain evidence="1 2">CBS 600.67</strain>
    </source>
</reference>
<proteinExistence type="predicted"/>
<comment type="caution">
    <text evidence="1">The sequence shown here is derived from an EMBL/GenBank/DDBJ whole genome shotgun (WGS) entry which is preliminary data.</text>
</comment>
<evidence type="ECO:0008006" key="3">
    <source>
        <dbReference type="Google" id="ProtNLM"/>
    </source>
</evidence>